<organism evidence="1 2">
    <name type="scientific">Telluria aromaticivorans</name>
    <dbReference type="NCBI Taxonomy" id="2725995"/>
    <lineage>
        <taxon>Bacteria</taxon>
        <taxon>Pseudomonadati</taxon>
        <taxon>Pseudomonadota</taxon>
        <taxon>Betaproteobacteria</taxon>
        <taxon>Burkholderiales</taxon>
        <taxon>Oxalobacteraceae</taxon>
        <taxon>Telluria group</taxon>
        <taxon>Telluria</taxon>
    </lineage>
</organism>
<dbReference type="EMBL" id="JABAIV010000001">
    <property type="protein sequence ID" value="NNG22004.1"/>
    <property type="molecule type" value="Genomic_DNA"/>
</dbReference>
<protein>
    <submittedName>
        <fullName evidence="1">Uncharacterized protein</fullName>
    </submittedName>
</protein>
<dbReference type="RefSeq" id="WP_171080984.1">
    <property type="nucleotide sequence ID" value="NZ_JABAIV010000001.1"/>
</dbReference>
<accession>A0A7Y2NZP4</accession>
<dbReference type="Proteomes" id="UP000533905">
    <property type="component" value="Unassembled WGS sequence"/>
</dbReference>
<reference evidence="1 2" key="1">
    <citation type="submission" date="2020-04" db="EMBL/GenBank/DDBJ databases">
        <title>Massilia sp. nov., a cold adapted bacteria isolated from Arctic soil.</title>
        <authorList>
            <person name="Son J."/>
            <person name="Ka J.-O."/>
        </authorList>
    </citation>
    <scope>NUCLEOTIDE SEQUENCE [LARGE SCALE GENOMIC DNA]</scope>
    <source>
        <strain evidence="1 2">ML15P13</strain>
    </source>
</reference>
<sequence>MKSHHPVTVPAPALPGLAIAALEKIGVRLIRLTEGRLHASAIVRSFSAVDRVLVDWSIRTGGQLECQFEITYNDGYQISGDYRFKRKGSSRPALTRHVRASAQALCAGLGDVNKVRGLTTRALDFLEHYETDDACAI</sequence>
<name>A0A7Y2NZP4_9BURK</name>
<comment type="caution">
    <text evidence="1">The sequence shown here is derived from an EMBL/GenBank/DDBJ whole genome shotgun (WGS) entry which is preliminary data.</text>
</comment>
<keyword evidence="2" id="KW-1185">Reference proteome</keyword>
<evidence type="ECO:0000313" key="1">
    <source>
        <dbReference type="EMBL" id="NNG22004.1"/>
    </source>
</evidence>
<gene>
    <name evidence="1" type="ORF">HGB41_03145</name>
</gene>
<evidence type="ECO:0000313" key="2">
    <source>
        <dbReference type="Proteomes" id="UP000533905"/>
    </source>
</evidence>
<dbReference type="AlphaFoldDB" id="A0A7Y2NZP4"/>
<proteinExistence type="predicted"/>